<dbReference type="KEGG" id="achi:CDG60_14045"/>
<protein>
    <submittedName>
        <fullName evidence="1">Uncharacterized protein</fullName>
    </submittedName>
</protein>
<reference evidence="2" key="1">
    <citation type="submission" date="2018-09" db="EMBL/GenBank/DDBJ databases">
        <title>The complete genome of Acinetobacter sp. strain WCHAc010005.</title>
        <authorList>
            <person name="Hu Y."/>
            <person name="Long H."/>
            <person name="Feng Y."/>
            <person name="Zong Z."/>
        </authorList>
    </citation>
    <scope>NUCLEOTIDE SEQUENCE [LARGE SCALE GENOMIC DNA]</scope>
    <source>
        <strain evidence="2">WCHAc010005</strain>
    </source>
</reference>
<name>A0A3B7M4K7_9GAMM</name>
<dbReference type="Proteomes" id="UP000263753">
    <property type="component" value="Chromosome"/>
</dbReference>
<organism evidence="1 2">
    <name type="scientific">Acinetobacter chinensis</name>
    <dbReference type="NCBI Taxonomy" id="2004650"/>
    <lineage>
        <taxon>Bacteria</taxon>
        <taxon>Pseudomonadati</taxon>
        <taxon>Pseudomonadota</taxon>
        <taxon>Gammaproteobacteria</taxon>
        <taxon>Moraxellales</taxon>
        <taxon>Moraxellaceae</taxon>
        <taxon>Acinetobacter</taxon>
    </lineage>
</organism>
<dbReference type="EMBL" id="CP032134">
    <property type="protein sequence ID" value="AXY57583.1"/>
    <property type="molecule type" value="Genomic_DNA"/>
</dbReference>
<dbReference type="AlphaFoldDB" id="A0A3B7M4K7"/>
<evidence type="ECO:0000313" key="1">
    <source>
        <dbReference type="EMBL" id="AXY57583.1"/>
    </source>
</evidence>
<evidence type="ECO:0000313" key="2">
    <source>
        <dbReference type="Proteomes" id="UP000263753"/>
    </source>
</evidence>
<sequence>MFFGSWEFVENKFLNFNEIVCYFKPDVESELNEEEFYEVILIKKNENDLTVSFGIFNQKDQAIVGELRNRRKIKFNYIRFSNIGFNCYVDADLTLYFSGIEHIFITREKNKVFEQAEDIDWK</sequence>
<proteinExistence type="predicted"/>
<gene>
    <name evidence="1" type="ORF">CDG60_14045</name>
</gene>
<accession>A0A3B7M4K7</accession>